<dbReference type="SUPFAM" id="SSF47353">
    <property type="entry name" value="Retrovirus capsid dimerization domain-like"/>
    <property type="match status" value="1"/>
</dbReference>
<dbReference type="AlphaFoldDB" id="A0A8C5Q5A8"/>
<dbReference type="GeneTree" id="ENSGT00940000159113"/>
<dbReference type="PANTHER" id="PTHR46888">
    <property type="entry name" value="ZINC KNUCKLE DOMAINCONTAINING PROTEIN-RELATED"/>
    <property type="match status" value="1"/>
</dbReference>
<dbReference type="Ensembl" id="ENSLLET00000034157.1">
    <property type="protein sequence ID" value="ENSLLEP00000032894.1"/>
    <property type="gene ID" value="ENSLLEG00000020842.1"/>
</dbReference>
<dbReference type="OrthoDB" id="6513910at2759"/>
<evidence type="ECO:0000259" key="1">
    <source>
        <dbReference type="PROSITE" id="PS50804"/>
    </source>
</evidence>
<organism evidence="2 3">
    <name type="scientific">Leptobrachium leishanense</name>
    <name type="common">Leishan spiny toad</name>
    <dbReference type="NCBI Taxonomy" id="445787"/>
    <lineage>
        <taxon>Eukaryota</taxon>
        <taxon>Metazoa</taxon>
        <taxon>Chordata</taxon>
        <taxon>Craniata</taxon>
        <taxon>Vertebrata</taxon>
        <taxon>Euteleostomi</taxon>
        <taxon>Amphibia</taxon>
        <taxon>Batrachia</taxon>
        <taxon>Anura</taxon>
        <taxon>Pelobatoidea</taxon>
        <taxon>Megophryidae</taxon>
        <taxon>Leptobrachium</taxon>
    </lineage>
</organism>
<dbReference type="Proteomes" id="UP000694569">
    <property type="component" value="Unplaced"/>
</dbReference>
<dbReference type="Gene3D" id="1.10.4020.10">
    <property type="entry name" value="DNA breaking-rejoining enzymes"/>
    <property type="match status" value="1"/>
</dbReference>
<reference evidence="2" key="1">
    <citation type="submission" date="2025-08" db="UniProtKB">
        <authorList>
            <consortium name="Ensembl"/>
        </authorList>
    </citation>
    <scope>IDENTIFICATION</scope>
</reference>
<dbReference type="InterPro" id="IPR003309">
    <property type="entry name" value="SCAN_dom"/>
</dbReference>
<dbReference type="InterPro" id="IPR038269">
    <property type="entry name" value="SCAN_sf"/>
</dbReference>
<dbReference type="Pfam" id="PF02023">
    <property type="entry name" value="SCAN"/>
    <property type="match status" value="1"/>
</dbReference>
<keyword evidence="3" id="KW-1185">Reference proteome</keyword>
<dbReference type="PANTHER" id="PTHR46888:SF15">
    <property type="entry name" value="ZINC FINGER AND SCAN DOMAIN-CONTAINING PROTEIN 12-LIKE"/>
    <property type="match status" value="1"/>
</dbReference>
<proteinExistence type="predicted"/>
<reference evidence="2" key="2">
    <citation type="submission" date="2025-09" db="UniProtKB">
        <authorList>
            <consortium name="Ensembl"/>
        </authorList>
    </citation>
    <scope>IDENTIFICATION</scope>
</reference>
<sequence>MKQWKPDWLYPQCLCLTNGGSGGIISTCYTFAKALKGTESTEKMEEVLKALVHATQCESNHLLQAQIEAVTQAQKADREVLHEALQHLSRQAPPDQQIRVRASCYLQKMLPEDNVEAYLHAFERTATRESWPADTWAGIIAPFLIGEAQKAYYDLDDVHAADYKLLKAKILARFGVTETVRAQRFCNWGFEEKIPPRTQIFDLIHFARKWLQPELNKPVRIVEIMVLNKFLRGLPRSLREWVGQGNPTNYDDMVAQVECYMAAKHFEDAPRKAPRVFAGSLPSYKKGHCPKTLWVPNSVAGDLQASQNLRNVCAARRHRSFKTEYASKSLHTVL</sequence>
<dbReference type="PROSITE" id="PS50804">
    <property type="entry name" value="SCAN_BOX"/>
    <property type="match status" value="1"/>
</dbReference>
<protein>
    <recommendedName>
        <fullName evidence="1">SCAN box domain-containing protein</fullName>
    </recommendedName>
</protein>
<feature type="domain" description="SCAN box" evidence="1">
    <location>
        <begin position="183"/>
        <end position="258"/>
    </location>
</feature>
<accession>A0A8C5Q5A8</accession>
<evidence type="ECO:0000313" key="2">
    <source>
        <dbReference type="Ensembl" id="ENSLLEP00000032894.1"/>
    </source>
</evidence>
<dbReference type="SMART" id="SM00431">
    <property type="entry name" value="SCAN"/>
    <property type="match status" value="1"/>
</dbReference>
<name>A0A8C5Q5A8_9ANUR</name>
<evidence type="ECO:0000313" key="3">
    <source>
        <dbReference type="Proteomes" id="UP000694569"/>
    </source>
</evidence>